<evidence type="ECO:0000313" key="4">
    <source>
        <dbReference type="EMBL" id="BDV42174.1"/>
    </source>
</evidence>
<sequence length="107" mass="11521">MAFQSTMEVVNGVANITLKGELDASVAGIFKETIEQAAAQNAQRLVLNMHELEFLASAGLRVLIFAKQKMGSGVPIYVIGSQGPVLSTLEMSGFHQSVYIQDSYQEG</sequence>
<organism evidence="4 5">
    <name type="scientific">Geotalea uraniireducens</name>
    <dbReference type="NCBI Taxonomy" id="351604"/>
    <lineage>
        <taxon>Bacteria</taxon>
        <taxon>Pseudomonadati</taxon>
        <taxon>Thermodesulfobacteriota</taxon>
        <taxon>Desulfuromonadia</taxon>
        <taxon>Geobacterales</taxon>
        <taxon>Geobacteraceae</taxon>
        <taxon>Geotalea</taxon>
    </lineage>
</organism>
<dbReference type="PROSITE" id="PS50801">
    <property type="entry name" value="STAS"/>
    <property type="match status" value="1"/>
</dbReference>
<proteinExistence type="inferred from homology"/>
<dbReference type="RefSeq" id="WP_282002461.1">
    <property type="nucleotide sequence ID" value="NZ_AP027151.1"/>
</dbReference>
<dbReference type="SUPFAM" id="SSF52091">
    <property type="entry name" value="SpoIIaa-like"/>
    <property type="match status" value="1"/>
</dbReference>
<name>A0ABM8EIU3_9BACT</name>
<gene>
    <name evidence="4" type="ORF">GURASL_10970</name>
</gene>
<dbReference type="EMBL" id="AP027151">
    <property type="protein sequence ID" value="BDV42174.1"/>
    <property type="molecule type" value="Genomic_DNA"/>
</dbReference>
<feature type="domain" description="STAS" evidence="3">
    <location>
        <begin position="3"/>
        <end position="107"/>
    </location>
</feature>
<keyword evidence="5" id="KW-1185">Reference proteome</keyword>
<dbReference type="Gene3D" id="3.30.750.24">
    <property type="entry name" value="STAS domain"/>
    <property type="match status" value="1"/>
</dbReference>
<accession>A0ABM8EIU3</accession>
<dbReference type="InterPro" id="IPR036513">
    <property type="entry name" value="STAS_dom_sf"/>
</dbReference>
<dbReference type="Proteomes" id="UP001317705">
    <property type="component" value="Chromosome"/>
</dbReference>
<evidence type="ECO:0000256" key="2">
    <source>
        <dbReference type="RuleBase" id="RU003749"/>
    </source>
</evidence>
<dbReference type="NCBIfam" id="TIGR00377">
    <property type="entry name" value="ant_ant_sig"/>
    <property type="match status" value="1"/>
</dbReference>
<comment type="similarity">
    <text evidence="1 2">Belongs to the anti-sigma-factor antagonist family.</text>
</comment>
<protein>
    <recommendedName>
        <fullName evidence="2">Anti-sigma factor antagonist</fullName>
    </recommendedName>
</protein>
<evidence type="ECO:0000313" key="5">
    <source>
        <dbReference type="Proteomes" id="UP001317705"/>
    </source>
</evidence>
<dbReference type="InterPro" id="IPR002645">
    <property type="entry name" value="STAS_dom"/>
</dbReference>
<dbReference type="InterPro" id="IPR003658">
    <property type="entry name" value="Anti-sigma_ant"/>
</dbReference>
<evidence type="ECO:0000256" key="1">
    <source>
        <dbReference type="ARBA" id="ARBA00009013"/>
    </source>
</evidence>
<evidence type="ECO:0000259" key="3">
    <source>
        <dbReference type="PROSITE" id="PS50801"/>
    </source>
</evidence>
<reference evidence="4 5" key="1">
    <citation type="submission" date="2022-12" db="EMBL/GenBank/DDBJ databases">
        <title>Polyphasic characterization of Geotalea uranireducens NIT-SL11 newly isolated from a complex of sewage sludge and microbially reduced graphene oxide.</title>
        <authorList>
            <person name="Xie L."/>
            <person name="Yoshida N."/>
            <person name="Meng L."/>
        </authorList>
    </citation>
    <scope>NUCLEOTIDE SEQUENCE [LARGE SCALE GENOMIC DNA]</scope>
    <source>
        <strain evidence="4 5">NIT-SL11</strain>
    </source>
</reference>
<dbReference type="Pfam" id="PF01740">
    <property type="entry name" value="STAS"/>
    <property type="match status" value="1"/>
</dbReference>
<dbReference type="PANTHER" id="PTHR33495:SF14">
    <property type="entry name" value="ANTI-SIGMA FACTOR ANTAGONIST"/>
    <property type="match status" value="1"/>
</dbReference>
<dbReference type="PANTHER" id="PTHR33495">
    <property type="entry name" value="ANTI-SIGMA FACTOR ANTAGONIST TM_1081-RELATED-RELATED"/>
    <property type="match status" value="1"/>
</dbReference>
<dbReference type="CDD" id="cd07043">
    <property type="entry name" value="STAS_anti-anti-sigma_factors"/>
    <property type="match status" value="1"/>
</dbReference>